<reference evidence="3" key="1">
    <citation type="submission" date="2017-04" db="EMBL/GenBank/DDBJ databases">
        <authorList>
            <person name="Varghese N."/>
            <person name="Submissions S."/>
        </authorList>
    </citation>
    <scope>NUCLEOTIDE SEQUENCE [LARGE SCALE GENOMIC DNA]</scope>
    <source>
        <strain evidence="3">RKEM611</strain>
    </source>
</reference>
<feature type="transmembrane region" description="Helical" evidence="1">
    <location>
        <begin position="81"/>
        <end position="98"/>
    </location>
</feature>
<evidence type="ECO:0000256" key="1">
    <source>
        <dbReference type="SAM" id="Phobius"/>
    </source>
</evidence>
<protein>
    <submittedName>
        <fullName evidence="2">Uncharacterized protein</fullName>
    </submittedName>
</protein>
<feature type="transmembrane region" description="Helical" evidence="1">
    <location>
        <begin position="59"/>
        <end position="75"/>
    </location>
</feature>
<feature type="transmembrane region" description="Helical" evidence="1">
    <location>
        <begin position="7"/>
        <end position="26"/>
    </location>
</feature>
<keyword evidence="1" id="KW-1133">Transmembrane helix</keyword>
<organism evidence="2 3">
    <name type="scientific">Pseudobacteriovorax antillogorgiicola</name>
    <dbReference type="NCBI Taxonomy" id="1513793"/>
    <lineage>
        <taxon>Bacteria</taxon>
        <taxon>Pseudomonadati</taxon>
        <taxon>Bdellovibrionota</taxon>
        <taxon>Oligoflexia</taxon>
        <taxon>Oligoflexales</taxon>
        <taxon>Pseudobacteriovoracaceae</taxon>
        <taxon>Pseudobacteriovorax</taxon>
    </lineage>
</organism>
<proteinExistence type="predicted"/>
<accession>A0A1Y6C8C9</accession>
<evidence type="ECO:0000313" key="3">
    <source>
        <dbReference type="Proteomes" id="UP000192907"/>
    </source>
</evidence>
<name>A0A1Y6C8C9_9BACT</name>
<dbReference type="EMBL" id="FWZT01000015">
    <property type="protein sequence ID" value="SMF48941.1"/>
    <property type="molecule type" value="Genomic_DNA"/>
</dbReference>
<dbReference type="Proteomes" id="UP000192907">
    <property type="component" value="Unassembled WGS sequence"/>
</dbReference>
<feature type="transmembrane region" description="Helical" evidence="1">
    <location>
        <begin position="38"/>
        <end position="54"/>
    </location>
</feature>
<gene>
    <name evidence="2" type="ORF">SAMN06296036_11519</name>
</gene>
<dbReference type="STRING" id="1513793.SAMN06296036_11519"/>
<dbReference type="AlphaFoldDB" id="A0A1Y6C8C9"/>
<sequence>MGIKNPHAIANCFSIMLASLALPLLNYRSDHVAWMNDPYLIAILSIAAFGTFFIRDKVYNVIYAFALILLCYFTMGSDFSTYTVIFLIMFFFNLLAFVSNRGIK</sequence>
<evidence type="ECO:0000313" key="2">
    <source>
        <dbReference type="EMBL" id="SMF48941.1"/>
    </source>
</evidence>
<keyword evidence="3" id="KW-1185">Reference proteome</keyword>
<keyword evidence="1" id="KW-0472">Membrane</keyword>
<keyword evidence="1" id="KW-0812">Transmembrane</keyword>